<dbReference type="Proteomes" id="UP000292052">
    <property type="component" value="Unassembled WGS sequence"/>
</dbReference>
<dbReference type="Pfam" id="PF07679">
    <property type="entry name" value="I-set"/>
    <property type="match status" value="1"/>
</dbReference>
<dbReference type="SUPFAM" id="SSF48726">
    <property type="entry name" value="Immunoglobulin"/>
    <property type="match status" value="1"/>
</dbReference>
<dbReference type="GO" id="GO:0030154">
    <property type="term" value="P:cell differentiation"/>
    <property type="evidence" value="ECO:0007669"/>
    <property type="project" value="UniProtKB-ARBA"/>
</dbReference>
<evidence type="ECO:0000256" key="1">
    <source>
        <dbReference type="ARBA" id="ARBA00022737"/>
    </source>
</evidence>
<organism evidence="4 5">
    <name type="scientific">Asbolus verrucosus</name>
    <name type="common">Desert ironclad beetle</name>
    <dbReference type="NCBI Taxonomy" id="1661398"/>
    <lineage>
        <taxon>Eukaryota</taxon>
        <taxon>Metazoa</taxon>
        <taxon>Ecdysozoa</taxon>
        <taxon>Arthropoda</taxon>
        <taxon>Hexapoda</taxon>
        <taxon>Insecta</taxon>
        <taxon>Pterygota</taxon>
        <taxon>Neoptera</taxon>
        <taxon>Endopterygota</taxon>
        <taxon>Coleoptera</taxon>
        <taxon>Polyphaga</taxon>
        <taxon>Cucujiformia</taxon>
        <taxon>Tenebrionidae</taxon>
        <taxon>Pimeliinae</taxon>
        <taxon>Asbolus</taxon>
    </lineage>
</organism>
<dbReference type="OrthoDB" id="438268at2759"/>
<protein>
    <submittedName>
        <fullName evidence="4">Receptor-type tyrosine-protein phosphatase F-like</fullName>
    </submittedName>
</protein>
<dbReference type="InterPro" id="IPR003961">
    <property type="entry name" value="FN3_dom"/>
</dbReference>
<dbReference type="InterPro" id="IPR003598">
    <property type="entry name" value="Ig_sub2"/>
</dbReference>
<dbReference type="InterPro" id="IPR050964">
    <property type="entry name" value="Striated_Muscle_Regulatory"/>
</dbReference>
<dbReference type="EMBL" id="QDEB01080398">
    <property type="protein sequence ID" value="RZC34405.1"/>
    <property type="molecule type" value="Genomic_DNA"/>
</dbReference>
<dbReference type="SUPFAM" id="SSF49265">
    <property type="entry name" value="Fibronectin type III"/>
    <property type="match status" value="2"/>
</dbReference>
<keyword evidence="5" id="KW-1185">Reference proteome</keyword>
<dbReference type="Pfam" id="PF00041">
    <property type="entry name" value="fn3"/>
    <property type="match status" value="4"/>
</dbReference>
<feature type="domain" description="Ig-like" evidence="2">
    <location>
        <begin position="29"/>
        <end position="113"/>
    </location>
</feature>
<dbReference type="InterPro" id="IPR007110">
    <property type="entry name" value="Ig-like_dom"/>
</dbReference>
<keyword evidence="4" id="KW-0675">Receptor</keyword>
<feature type="non-terminal residue" evidence="4">
    <location>
        <position position="1"/>
    </location>
</feature>
<comment type="caution">
    <text evidence="4">The sequence shown here is derived from an EMBL/GenBank/DDBJ whole genome shotgun (WGS) entry which is preliminary data.</text>
</comment>
<feature type="non-terminal residue" evidence="4">
    <location>
        <position position="550"/>
    </location>
</feature>
<dbReference type="InterPro" id="IPR003599">
    <property type="entry name" value="Ig_sub"/>
</dbReference>
<gene>
    <name evidence="4" type="ORF">BDFB_006192</name>
</gene>
<dbReference type="PROSITE" id="PS50853">
    <property type="entry name" value="FN3"/>
    <property type="match status" value="4"/>
</dbReference>
<reference evidence="4 5" key="1">
    <citation type="submission" date="2017-03" db="EMBL/GenBank/DDBJ databases">
        <title>Genome of the blue death feigning beetle - Asbolus verrucosus.</title>
        <authorList>
            <person name="Rider S.D."/>
        </authorList>
    </citation>
    <scope>NUCLEOTIDE SEQUENCE [LARGE SCALE GENOMIC DNA]</scope>
    <source>
        <strain evidence="4">Butters</strain>
        <tissue evidence="4">Head and leg muscle</tissue>
    </source>
</reference>
<dbReference type="AlphaFoldDB" id="A0A482VNK9"/>
<accession>A0A482VNK9</accession>
<dbReference type="InterPro" id="IPR013098">
    <property type="entry name" value="Ig_I-set"/>
</dbReference>
<evidence type="ECO:0000313" key="5">
    <source>
        <dbReference type="Proteomes" id="UP000292052"/>
    </source>
</evidence>
<feature type="domain" description="Fibronectin type-III" evidence="3">
    <location>
        <begin position="315"/>
        <end position="407"/>
    </location>
</feature>
<dbReference type="PANTHER" id="PTHR13817:SF173">
    <property type="entry name" value="FRAZZLED"/>
    <property type="match status" value="1"/>
</dbReference>
<dbReference type="PROSITE" id="PS50835">
    <property type="entry name" value="IG_LIKE"/>
    <property type="match status" value="1"/>
</dbReference>
<feature type="domain" description="Fibronectin type-III" evidence="3">
    <location>
        <begin position="408"/>
        <end position="522"/>
    </location>
</feature>
<dbReference type="GO" id="GO:0009653">
    <property type="term" value="P:anatomical structure morphogenesis"/>
    <property type="evidence" value="ECO:0007669"/>
    <property type="project" value="UniProtKB-ARBA"/>
</dbReference>
<dbReference type="SMART" id="SM00409">
    <property type="entry name" value="IG"/>
    <property type="match status" value="1"/>
</dbReference>
<dbReference type="PANTHER" id="PTHR13817">
    <property type="entry name" value="TITIN"/>
    <property type="match status" value="1"/>
</dbReference>
<keyword evidence="1" id="KW-0677">Repeat</keyword>
<feature type="domain" description="Fibronectin type-III" evidence="3">
    <location>
        <begin position="122"/>
        <end position="212"/>
    </location>
</feature>
<proteinExistence type="predicted"/>
<dbReference type="InterPro" id="IPR036179">
    <property type="entry name" value="Ig-like_dom_sf"/>
</dbReference>
<dbReference type="InterPro" id="IPR013783">
    <property type="entry name" value="Ig-like_fold"/>
</dbReference>
<dbReference type="SMART" id="SM00408">
    <property type="entry name" value="IGc2"/>
    <property type="match status" value="1"/>
</dbReference>
<sequence length="550" mass="61796">FGDFNKQPSNLSVPESQPAVLFCNIHSVPTAQIRWEQNTKPLPHNTRLDCKAEGVPKPKIYWLKNGKPLPNEARIKRQPTGLVFSHTFSSDSAIYQCFAVNAAGKTWAAAQLKQNTFHIPSPPENVQCRPFDETSICLTWRSPQNISVSAYSIYSFYTAMGLEISGPEFVTNETHQLATRLNGSTNYTFYVRLYSKIASDQSQEVTCKTGVTGKRNLRVKAINETSVELTWSNISSDVPCDDAKKEAYKVQWKPKGGRSSAKFELVEDFSCVISGLSNSVDYEFRVAPSWLKNDNSPWTIFTRRNGSKIGTEMIAPEQVEASPISSTSINLTWLDANDNTQYYLICIVDIKKQNNCDESDLIKSVSNSVQISSLQSETLYEFKVRAHSSEDCFSQYSQPAEVHTPADVPSKVLNLGYEIVNETTACLHWQTPMRKNGKLSNYLVSYTANDNWLLDKWLNKSVSTTQNKVKGCWTGNDRTFSTLLVDLKPEREYTVYVRAVSDGGFGNVIKLNTNKQKIVEPPELQDDIQYNQKLGINHTIGVVTLAHDLI</sequence>
<dbReference type="STRING" id="1661398.A0A482VNK9"/>
<dbReference type="Gene3D" id="2.60.40.10">
    <property type="entry name" value="Immunoglobulins"/>
    <property type="match status" value="6"/>
</dbReference>
<dbReference type="SMART" id="SM00060">
    <property type="entry name" value="FN3"/>
    <property type="match status" value="4"/>
</dbReference>
<dbReference type="InterPro" id="IPR036116">
    <property type="entry name" value="FN3_sf"/>
</dbReference>
<evidence type="ECO:0000313" key="4">
    <source>
        <dbReference type="EMBL" id="RZC34405.1"/>
    </source>
</evidence>
<name>A0A482VNK9_ASBVE</name>
<dbReference type="CDD" id="cd00063">
    <property type="entry name" value="FN3"/>
    <property type="match status" value="4"/>
</dbReference>
<feature type="domain" description="Fibronectin type-III" evidence="3">
    <location>
        <begin position="213"/>
        <end position="310"/>
    </location>
</feature>
<evidence type="ECO:0000259" key="3">
    <source>
        <dbReference type="PROSITE" id="PS50853"/>
    </source>
</evidence>
<evidence type="ECO:0000259" key="2">
    <source>
        <dbReference type="PROSITE" id="PS50835"/>
    </source>
</evidence>